<name>A0A2K1KHU0_PHYPA</name>
<protein>
    <submittedName>
        <fullName evidence="1 2">Uncharacterized protein</fullName>
    </submittedName>
</protein>
<reference evidence="2" key="3">
    <citation type="submission" date="2020-12" db="UniProtKB">
        <authorList>
            <consortium name="EnsemblPlants"/>
        </authorList>
    </citation>
    <scope>IDENTIFICATION</scope>
</reference>
<keyword evidence="3" id="KW-1185">Reference proteome</keyword>
<dbReference type="InParanoid" id="A0A2K1KHU0"/>
<evidence type="ECO:0000313" key="3">
    <source>
        <dbReference type="Proteomes" id="UP000006727"/>
    </source>
</evidence>
<dbReference type="Gramene" id="Pp3c5_269V3.1">
    <property type="protein sequence ID" value="PAC:32953711.CDS.1"/>
    <property type="gene ID" value="Pp3c5_269"/>
</dbReference>
<dbReference type="EnsemblPlants" id="Pp3c5_269V3.1">
    <property type="protein sequence ID" value="PAC:32953711.CDS.1"/>
    <property type="gene ID" value="Pp3c5_269"/>
</dbReference>
<gene>
    <name evidence="1" type="ORF">PHYPA_007041</name>
</gene>
<proteinExistence type="predicted"/>
<reference evidence="1 3" key="1">
    <citation type="journal article" date="2008" name="Science">
        <title>The Physcomitrella genome reveals evolutionary insights into the conquest of land by plants.</title>
        <authorList>
            <person name="Rensing S."/>
            <person name="Lang D."/>
            <person name="Zimmer A."/>
            <person name="Terry A."/>
            <person name="Salamov A."/>
            <person name="Shapiro H."/>
            <person name="Nishiyama T."/>
            <person name="Perroud P.-F."/>
            <person name="Lindquist E."/>
            <person name="Kamisugi Y."/>
            <person name="Tanahashi T."/>
            <person name="Sakakibara K."/>
            <person name="Fujita T."/>
            <person name="Oishi K."/>
            <person name="Shin-I T."/>
            <person name="Kuroki Y."/>
            <person name="Toyoda A."/>
            <person name="Suzuki Y."/>
            <person name="Hashimoto A."/>
            <person name="Yamaguchi K."/>
            <person name="Sugano A."/>
            <person name="Kohara Y."/>
            <person name="Fujiyama A."/>
            <person name="Anterola A."/>
            <person name="Aoki S."/>
            <person name="Ashton N."/>
            <person name="Barbazuk W.B."/>
            <person name="Barker E."/>
            <person name="Bennetzen J."/>
            <person name="Bezanilla M."/>
            <person name="Blankenship R."/>
            <person name="Cho S.H."/>
            <person name="Dutcher S."/>
            <person name="Estelle M."/>
            <person name="Fawcett J.A."/>
            <person name="Gundlach H."/>
            <person name="Hanada K."/>
            <person name="Heyl A."/>
            <person name="Hicks K.A."/>
            <person name="Hugh J."/>
            <person name="Lohr M."/>
            <person name="Mayer K."/>
            <person name="Melkozernov A."/>
            <person name="Murata T."/>
            <person name="Nelson D."/>
            <person name="Pils B."/>
            <person name="Prigge M."/>
            <person name="Reiss B."/>
            <person name="Renner T."/>
            <person name="Rombauts S."/>
            <person name="Rushton P."/>
            <person name="Sanderfoot A."/>
            <person name="Schween G."/>
            <person name="Shiu S.-H."/>
            <person name="Stueber K."/>
            <person name="Theodoulou F.L."/>
            <person name="Tu H."/>
            <person name="Van de Peer Y."/>
            <person name="Verrier P.J."/>
            <person name="Waters E."/>
            <person name="Wood A."/>
            <person name="Yang L."/>
            <person name="Cove D."/>
            <person name="Cuming A."/>
            <person name="Hasebe M."/>
            <person name="Lucas S."/>
            <person name="Mishler D.B."/>
            <person name="Reski R."/>
            <person name="Grigoriev I."/>
            <person name="Quatrano R.S."/>
            <person name="Boore J.L."/>
        </authorList>
    </citation>
    <scope>NUCLEOTIDE SEQUENCE [LARGE SCALE GENOMIC DNA]</scope>
    <source>
        <strain evidence="2 3">cv. Gransden 2004</strain>
    </source>
</reference>
<evidence type="ECO:0000313" key="1">
    <source>
        <dbReference type="EMBL" id="PNR53366.1"/>
    </source>
</evidence>
<reference evidence="1 3" key="2">
    <citation type="journal article" date="2018" name="Plant J.">
        <title>The Physcomitrella patens chromosome-scale assembly reveals moss genome structure and evolution.</title>
        <authorList>
            <person name="Lang D."/>
            <person name="Ullrich K.K."/>
            <person name="Murat F."/>
            <person name="Fuchs J."/>
            <person name="Jenkins J."/>
            <person name="Haas F.B."/>
            <person name="Piednoel M."/>
            <person name="Gundlach H."/>
            <person name="Van Bel M."/>
            <person name="Meyberg R."/>
            <person name="Vives C."/>
            <person name="Morata J."/>
            <person name="Symeonidi A."/>
            <person name="Hiss M."/>
            <person name="Muchero W."/>
            <person name="Kamisugi Y."/>
            <person name="Saleh O."/>
            <person name="Blanc G."/>
            <person name="Decker E.L."/>
            <person name="van Gessel N."/>
            <person name="Grimwood J."/>
            <person name="Hayes R.D."/>
            <person name="Graham S.W."/>
            <person name="Gunter L.E."/>
            <person name="McDaniel S.F."/>
            <person name="Hoernstein S.N.W."/>
            <person name="Larsson A."/>
            <person name="Li F.W."/>
            <person name="Perroud P.F."/>
            <person name="Phillips J."/>
            <person name="Ranjan P."/>
            <person name="Rokshar D.S."/>
            <person name="Rothfels C.J."/>
            <person name="Schneider L."/>
            <person name="Shu S."/>
            <person name="Stevenson D.W."/>
            <person name="Thummler F."/>
            <person name="Tillich M."/>
            <person name="Villarreal Aguilar J.C."/>
            <person name="Widiez T."/>
            <person name="Wong G.K."/>
            <person name="Wymore A."/>
            <person name="Zhang Y."/>
            <person name="Zimmer A.D."/>
            <person name="Quatrano R.S."/>
            <person name="Mayer K.F.X."/>
            <person name="Goodstein D."/>
            <person name="Casacuberta J.M."/>
            <person name="Vandepoele K."/>
            <person name="Reski R."/>
            <person name="Cuming A.C."/>
            <person name="Tuskan G.A."/>
            <person name="Maumus F."/>
            <person name="Salse J."/>
            <person name="Schmutz J."/>
            <person name="Rensing S.A."/>
        </authorList>
    </citation>
    <scope>NUCLEOTIDE SEQUENCE [LARGE SCALE GENOMIC DNA]</scope>
    <source>
        <strain evidence="2 3">cv. Gransden 2004</strain>
    </source>
</reference>
<accession>A0A2K1KHU0</accession>
<dbReference type="Proteomes" id="UP000006727">
    <property type="component" value="Chromosome 5"/>
</dbReference>
<dbReference type="AlphaFoldDB" id="A0A2K1KHU0"/>
<dbReference type="EMBL" id="ABEU02000005">
    <property type="protein sequence ID" value="PNR53366.1"/>
    <property type="molecule type" value="Genomic_DNA"/>
</dbReference>
<organism evidence="1">
    <name type="scientific">Physcomitrium patens</name>
    <name type="common">Spreading-leaved earth moss</name>
    <name type="synonym">Physcomitrella patens</name>
    <dbReference type="NCBI Taxonomy" id="3218"/>
    <lineage>
        <taxon>Eukaryota</taxon>
        <taxon>Viridiplantae</taxon>
        <taxon>Streptophyta</taxon>
        <taxon>Embryophyta</taxon>
        <taxon>Bryophyta</taxon>
        <taxon>Bryophytina</taxon>
        <taxon>Bryopsida</taxon>
        <taxon>Funariidae</taxon>
        <taxon>Funariales</taxon>
        <taxon>Funariaceae</taxon>
        <taxon>Physcomitrium</taxon>
    </lineage>
</organism>
<sequence length="113" mass="13328">MTVISFLYMWDLLPRKAYHRVGPIVKCRRLLQFTAKCRRLPLRVANCHQESSTHCSLARLCSTRTNFATMPYTQCTAQQLKFCTIHHCRNKYMRHYNPPNNVPRQNVTQKCSP</sequence>
<evidence type="ECO:0000313" key="2">
    <source>
        <dbReference type="EnsemblPlants" id="PAC:32953711.CDS.1"/>
    </source>
</evidence>